<dbReference type="AlphaFoldDB" id="A0A9D1T976"/>
<organism evidence="2 3">
    <name type="scientific">Candidatus Merdiplasma excrementigallinarum</name>
    <dbReference type="NCBI Taxonomy" id="2840864"/>
    <lineage>
        <taxon>Bacteria</taxon>
        <taxon>Bacillati</taxon>
        <taxon>Bacillota</taxon>
        <taxon>Clostridia</taxon>
        <taxon>Lachnospirales</taxon>
        <taxon>Lachnospiraceae</taxon>
        <taxon>Lachnospiraceae incertae sedis</taxon>
        <taxon>Candidatus Merdiplasma</taxon>
    </lineage>
</organism>
<sequence>MKMRGIKYWGKIWGETEGTILLLTLFLYLFTGMDFEFLGKGGVTESIFSLLAWYLVISGAFVVFIITASCFQQYLPMAVAFGATRKNAAAGALLLGPASCAVTLAAAALLWILAGDDVAQAGLHLLGALAGGLLAVNGIGVLFGVAVLRFKRAAFVLMFMGLLVGAGGGIAWSILVGGKLEGRVTDLAQSLVRTGNPAAGLMFAAAGAGIYLLFSLLALGLTRKIEVRL</sequence>
<feature type="transmembrane region" description="Helical" evidence="1">
    <location>
        <begin position="155"/>
        <end position="178"/>
    </location>
</feature>
<comment type="caution">
    <text evidence="2">The sequence shown here is derived from an EMBL/GenBank/DDBJ whole genome shotgun (WGS) entry which is preliminary data.</text>
</comment>
<evidence type="ECO:0000256" key="1">
    <source>
        <dbReference type="SAM" id="Phobius"/>
    </source>
</evidence>
<feature type="transmembrane region" description="Helical" evidence="1">
    <location>
        <begin position="125"/>
        <end position="148"/>
    </location>
</feature>
<proteinExistence type="predicted"/>
<keyword evidence="1" id="KW-0812">Transmembrane</keyword>
<feature type="transmembrane region" description="Helical" evidence="1">
    <location>
        <begin position="12"/>
        <end position="31"/>
    </location>
</feature>
<accession>A0A9D1T976</accession>
<keyword evidence="1" id="KW-0472">Membrane</keyword>
<dbReference type="EMBL" id="DVOS01000045">
    <property type="protein sequence ID" value="HIV23322.1"/>
    <property type="molecule type" value="Genomic_DNA"/>
</dbReference>
<feature type="transmembrane region" description="Helical" evidence="1">
    <location>
        <begin position="92"/>
        <end position="113"/>
    </location>
</feature>
<evidence type="ECO:0000313" key="2">
    <source>
        <dbReference type="EMBL" id="HIV23322.1"/>
    </source>
</evidence>
<reference evidence="2" key="2">
    <citation type="journal article" date="2021" name="PeerJ">
        <title>Extensive microbial diversity within the chicken gut microbiome revealed by metagenomics and culture.</title>
        <authorList>
            <person name="Gilroy R."/>
            <person name="Ravi A."/>
            <person name="Getino M."/>
            <person name="Pursley I."/>
            <person name="Horton D.L."/>
            <person name="Alikhan N.F."/>
            <person name="Baker D."/>
            <person name="Gharbi K."/>
            <person name="Hall N."/>
            <person name="Watson M."/>
            <person name="Adriaenssens E.M."/>
            <person name="Foster-Nyarko E."/>
            <person name="Jarju S."/>
            <person name="Secka A."/>
            <person name="Antonio M."/>
            <person name="Oren A."/>
            <person name="Chaudhuri R.R."/>
            <person name="La Ragione R."/>
            <person name="Hildebrand F."/>
            <person name="Pallen M.J."/>
        </authorList>
    </citation>
    <scope>NUCLEOTIDE SEQUENCE</scope>
    <source>
        <strain evidence="2">ChiBcec6-7307</strain>
    </source>
</reference>
<gene>
    <name evidence="2" type="ORF">IAC80_05220</name>
</gene>
<feature type="transmembrane region" description="Helical" evidence="1">
    <location>
        <begin position="198"/>
        <end position="221"/>
    </location>
</feature>
<evidence type="ECO:0000313" key="3">
    <source>
        <dbReference type="Proteomes" id="UP000886889"/>
    </source>
</evidence>
<reference evidence="2" key="1">
    <citation type="submission" date="2020-10" db="EMBL/GenBank/DDBJ databases">
        <authorList>
            <person name="Gilroy R."/>
        </authorList>
    </citation>
    <scope>NUCLEOTIDE SEQUENCE</scope>
    <source>
        <strain evidence="2">ChiBcec6-7307</strain>
    </source>
</reference>
<feature type="transmembrane region" description="Helical" evidence="1">
    <location>
        <begin position="51"/>
        <end position="71"/>
    </location>
</feature>
<name>A0A9D1T976_9FIRM</name>
<dbReference type="Proteomes" id="UP000886889">
    <property type="component" value="Unassembled WGS sequence"/>
</dbReference>
<keyword evidence="1" id="KW-1133">Transmembrane helix</keyword>
<protein>
    <submittedName>
        <fullName evidence="2">Uncharacterized protein</fullName>
    </submittedName>
</protein>